<proteinExistence type="predicted"/>
<dbReference type="Gene3D" id="3.30.160.60">
    <property type="entry name" value="Classic Zinc Finger"/>
    <property type="match status" value="8"/>
</dbReference>
<dbReference type="SUPFAM" id="SSF109640">
    <property type="entry name" value="KRAB domain (Kruppel-associated box)"/>
    <property type="match status" value="1"/>
</dbReference>
<keyword evidence="15" id="KW-1185">Reference proteome</keyword>
<dbReference type="GO" id="GO:0008270">
    <property type="term" value="F:zinc ion binding"/>
    <property type="evidence" value="ECO:0007669"/>
    <property type="project" value="UniProtKB-KW"/>
</dbReference>
<feature type="domain" description="C2H2-type" evidence="12">
    <location>
        <begin position="455"/>
        <end position="482"/>
    </location>
</feature>
<dbReference type="FunFam" id="3.30.160.60:FF:002343">
    <property type="entry name" value="Zinc finger protein 33A"/>
    <property type="match status" value="4"/>
</dbReference>
<dbReference type="GO" id="GO:0003677">
    <property type="term" value="F:DNA binding"/>
    <property type="evidence" value="ECO:0007669"/>
    <property type="project" value="UniProtKB-KW"/>
</dbReference>
<evidence type="ECO:0000256" key="4">
    <source>
        <dbReference type="ARBA" id="ARBA00022771"/>
    </source>
</evidence>
<evidence type="ECO:0000256" key="1">
    <source>
        <dbReference type="ARBA" id="ARBA00004123"/>
    </source>
</evidence>
<dbReference type="GO" id="GO:0000981">
    <property type="term" value="F:DNA-binding transcription factor activity, RNA polymerase II-specific"/>
    <property type="evidence" value="ECO:0007669"/>
    <property type="project" value="TreeGrafter"/>
</dbReference>
<dbReference type="FunFam" id="3.30.160.60:FF:001157">
    <property type="entry name" value="Zinc finger protein 793"/>
    <property type="match status" value="1"/>
</dbReference>
<dbReference type="Gene3D" id="6.10.140.140">
    <property type="match status" value="1"/>
</dbReference>
<reference evidence="14" key="1">
    <citation type="submission" date="2020-03" db="EMBL/GenBank/DDBJ databases">
        <title>Studies in the Genomics of Life Span.</title>
        <authorList>
            <person name="Glass D."/>
        </authorList>
    </citation>
    <scope>NUCLEOTIDE SEQUENCE</scope>
    <source>
        <strain evidence="14">SUZIE</strain>
        <tissue evidence="14">Muscle</tissue>
    </source>
</reference>
<organism evidence="14 15">
    <name type="scientific">Sciurus carolinensis</name>
    <name type="common">Eastern gray squirrel</name>
    <dbReference type="NCBI Taxonomy" id="30640"/>
    <lineage>
        <taxon>Eukaryota</taxon>
        <taxon>Metazoa</taxon>
        <taxon>Chordata</taxon>
        <taxon>Craniata</taxon>
        <taxon>Vertebrata</taxon>
        <taxon>Euteleostomi</taxon>
        <taxon>Mammalia</taxon>
        <taxon>Eutheria</taxon>
        <taxon>Euarchontoglires</taxon>
        <taxon>Glires</taxon>
        <taxon>Rodentia</taxon>
        <taxon>Sciuromorpha</taxon>
        <taxon>Sciuridae</taxon>
        <taxon>Sciurinae</taxon>
        <taxon>Sciurini</taxon>
        <taxon>Sciurus</taxon>
    </lineage>
</organism>
<feature type="domain" description="C2H2-type" evidence="12">
    <location>
        <begin position="539"/>
        <end position="566"/>
    </location>
</feature>
<evidence type="ECO:0000256" key="3">
    <source>
        <dbReference type="ARBA" id="ARBA00022737"/>
    </source>
</evidence>
<dbReference type="PANTHER" id="PTHR24394:SF48">
    <property type="entry name" value="ZINC FINGER PROTEIN 771"/>
    <property type="match status" value="1"/>
</dbReference>
<evidence type="ECO:0000256" key="11">
    <source>
        <dbReference type="SAM" id="MobiDB-lite"/>
    </source>
</evidence>
<protein>
    <submittedName>
        <fullName evidence="14">Zinc finger protein 717</fullName>
    </submittedName>
</protein>
<evidence type="ECO:0000256" key="9">
    <source>
        <dbReference type="ARBA" id="ARBA00023242"/>
    </source>
</evidence>
<dbReference type="Pfam" id="PF01352">
    <property type="entry name" value="KRAB"/>
    <property type="match status" value="1"/>
</dbReference>
<comment type="subcellular location">
    <subcellularLocation>
        <location evidence="1">Nucleus</location>
    </subcellularLocation>
</comment>
<dbReference type="FunFam" id="3.30.160.60:FF:000016">
    <property type="entry name" value="zinc finger protein 37 homolog"/>
    <property type="match status" value="1"/>
</dbReference>
<dbReference type="EMBL" id="JAATJV010352300">
    <property type="protein sequence ID" value="MBZ3879208.1"/>
    <property type="molecule type" value="Genomic_DNA"/>
</dbReference>
<dbReference type="PROSITE" id="PS50805">
    <property type="entry name" value="KRAB"/>
    <property type="match status" value="1"/>
</dbReference>
<dbReference type="InterPro" id="IPR036051">
    <property type="entry name" value="KRAB_dom_sf"/>
</dbReference>
<feature type="domain" description="C2H2-type" evidence="12">
    <location>
        <begin position="371"/>
        <end position="398"/>
    </location>
</feature>
<dbReference type="PANTHER" id="PTHR24394">
    <property type="entry name" value="ZINC FINGER PROTEIN"/>
    <property type="match status" value="1"/>
</dbReference>
<dbReference type="SMART" id="SM00349">
    <property type="entry name" value="KRAB"/>
    <property type="match status" value="1"/>
</dbReference>
<evidence type="ECO:0000256" key="2">
    <source>
        <dbReference type="ARBA" id="ARBA00022723"/>
    </source>
</evidence>
<dbReference type="InterPro" id="IPR036236">
    <property type="entry name" value="Znf_C2H2_sf"/>
</dbReference>
<feature type="domain" description="C2H2-type" evidence="12">
    <location>
        <begin position="511"/>
        <end position="538"/>
    </location>
</feature>
<feature type="domain" description="C2H2-type" evidence="12">
    <location>
        <begin position="567"/>
        <end position="591"/>
    </location>
</feature>
<evidence type="ECO:0000256" key="5">
    <source>
        <dbReference type="ARBA" id="ARBA00022833"/>
    </source>
</evidence>
<dbReference type="PROSITE" id="PS00028">
    <property type="entry name" value="ZINC_FINGER_C2H2_1"/>
    <property type="match status" value="8"/>
</dbReference>
<keyword evidence="3" id="KW-0677">Repeat</keyword>
<dbReference type="InterPro" id="IPR013087">
    <property type="entry name" value="Znf_C2H2_type"/>
</dbReference>
<dbReference type="Pfam" id="PF00096">
    <property type="entry name" value="zf-C2H2"/>
    <property type="match status" value="6"/>
</dbReference>
<dbReference type="AlphaFoldDB" id="A0AA41SW94"/>
<keyword evidence="7" id="KW-0805">Transcription regulation</keyword>
<evidence type="ECO:0000256" key="8">
    <source>
        <dbReference type="ARBA" id="ARBA00023163"/>
    </source>
</evidence>
<keyword evidence="2" id="KW-0479">Metal-binding</keyword>
<evidence type="ECO:0000259" key="12">
    <source>
        <dbReference type="PROSITE" id="PS50157"/>
    </source>
</evidence>
<dbReference type="GO" id="GO:0005634">
    <property type="term" value="C:nucleus"/>
    <property type="evidence" value="ECO:0007669"/>
    <property type="project" value="UniProtKB-SubCell"/>
</dbReference>
<keyword evidence="5" id="KW-0862">Zinc</keyword>
<keyword evidence="9" id="KW-0539">Nucleus</keyword>
<evidence type="ECO:0000256" key="10">
    <source>
        <dbReference type="PROSITE-ProRule" id="PRU00042"/>
    </source>
</evidence>
<feature type="domain" description="C2H2-type" evidence="12">
    <location>
        <begin position="483"/>
        <end position="510"/>
    </location>
</feature>
<dbReference type="CDD" id="cd07765">
    <property type="entry name" value="KRAB_A-box"/>
    <property type="match status" value="1"/>
</dbReference>
<feature type="domain" description="KRAB" evidence="13">
    <location>
        <begin position="33"/>
        <end position="104"/>
    </location>
</feature>
<feature type="region of interest" description="Disordered" evidence="11">
    <location>
        <begin position="1"/>
        <end position="32"/>
    </location>
</feature>
<dbReference type="InterPro" id="IPR001909">
    <property type="entry name" value="KRAB"/>
</dbReference>
<sequence>MSTRRESQRSSTRRDPRGGAPGGTPEEEHQGLVSFEDVAVDFSWEEWQDLDEAQRTLYRDVMLETYSSLESLGHCIPKPEAIIKLEQGAEPWVAEEPPDQSLPGHCIPRPEAIIKLEQGAEPWLAEEPPDQSLSDIQKVEDLIETSQESRDRHLWQVLITSAAEERVELQRTFNLSSSQISELILSNGNYLGMRTEELVVYRNMLLPGEPDAVHVGEGMAGKPLRYPEHLDPHHEVQAMRQDLAHGREGGACSPGTILFIQERVHLGEPSCKYSSCAEGFGQFALGVREITQVGRRACECGVCGKTLSIKPMLTQLQRMKPLVCSECEKPFMTQQRTHTQEPCECDSGARSLCRKPDLTLQPRAPAGEKPHECHECGKSFYRRSDLTVHQRTHTGEKPYECDECRKSFNQKSNLSRHQRTHTGEKPYECSKCGKSFNQKSDLILHQRTHTGEKPYECKECGKSFYKKSDLTVHQRTHTGEKPYECDECGKTFYQKSKLTVHQRTHTGEKPYECKECGKSFYQKSDLTVHQRTHTGEKPYGCSKCGKSFYQKSVLTVHQRTHTGEKPYGCDACRKTFCQKSHLSRHQRTHTR</sequence>
<feature type="domain" description="C2H2-type" evidence="12">
    <location>
        <begin position="427"/>
        <end position="454"/>
    </location>
</feature>
<dbReference type="SMART" id="SM00355">
    <property type="entry name" value="ZnF_C2H2"/>
    <property type="match status" value="8"/>
</dbReference>
<dbReference type="SUPFAM" id="SSF57667">
    <property type="entry name" value="beta-beta-alpha zinc fingers"/>
    <property type="match status" value="6"/>
</dbReference>
<gene>
    <name evidence="14" type="ORF">SUZIE_151785</name>
</gene>
<evidence type="ECO:0000313" key="14">
    <source>
        <dbReference type="EMBL" id="MBZ3879208.1"/>
    </source>
</evidence>
<comment type="caution">
    <text evidence="14">The sequence shown here is derived from an EMBL/GenBank/DDBJ whole genome shotgun (WGS) entry which is preliminary data.</text>
</comment>
<evidence type="ECO:0000256" key="6">
    <source>
        <dbReference type="ARBA" id="ARBA00022843"/>
    </source>
</evidence>
<dbReference type="Pfam" id="PF13465">
    <property type="entry name" value="zf-H2C2_2"/>
    <property type="match status" value="1"/>
</dbReference>
<evidence type="ECO:0000259" key="13">
    <source>
        <dbReference type="PROSITE" id="PS50805"/>
    </source>
</evidence>
<dbReference type="FunFam" id="3.30.160.60:FF:000139">
    <property type="entry name" value="zinc finger protein 1 homolog"/>
    <property type="match status" value="1"/>
</dbReference>
<dbReference type="Proteomes" id="UP001166674">
    <property type="component" value="Unassembled WGS sequence"/>
</dbReference>
<evidence type="ECO:0000313" key="15">
    <source>
        <dbReference type="Proteomes" id="UP001166674"/>
    </source>
</evidence>
<feature type="domain" description="C2H2-type" evidence="12">
    <location>
        <begin position="399"/>
        <end position="426"/>
    </location>
</feature>
<dbReference type="FunFam" id="3.30.160.60:FF:000848">
    <property type="entry name" value="Zinc finger protein 35"/>
    <property type="match status" value="1"/>
</dbReference>
<evidence type="ECO:0000256" key="7">
    <source>
        <dbReference type="ARBA" id="ARBA00023015"/>
    </source>
</evidence>
<dbReference type="PROSITE" id="PS50157">
    <property type="entry name" value="ZINC_FINGER_C2H2_2"/>
    <property type="match status" value="8"/>
</dbReference>
<keyword evidence="8" id="KW-0804">Transcription</keyword>
<keyword evidence="6" id="KW-0832">Ubl conjugation</keyword>
<keyword evidence="4 10" id="KW-0863">Zinc-finger</keyword>
<feature type="compositionally biased region" description="Basic and acidic residues" evidence="11">
    <location>
        <begin position="1"/>
        <end position="17"/>
    </location>
</feature>
<accession>A0AA41SW94</accession>
<name>A0AA41SW94_SCICA</name>